<name>A0ABC8T383_9AQUA</name>
<reference evidence="1 2" key="1">
    <citation type="submission" date="2024-02" db="EMBL/GenBank/DDBJ databases">
        <authorList>
            <person name="Vignale AGUSTIN F."/>
            <person name="Sosa J E."/>
            <person name="Modenutti C."/>
        </authorList>
    </citation>
    <scope>NUCLEOTIDE SEQUENCE [LARGE SCALE GENOMIC DNA]</scope>
</reference>
<accession>A0ABC8T383</accession>
<proteinExistence type="predicted"/>
<dbReference type="AlphaFoldDB" id="A0ABC8T383"/>
<organism evidence="1 2">
    <name type="scientific">Ilex paraguariensis</name>
    <name type="common">yerba mate</name>
    <dbReference type="NCBI Taxonomy" id="185542"/>
    <lineage>
        <taxon>Eukaryota</taxon>
        <taxon>Viridiplantae</taxon>
        <taxon>Streptophyta</taxon>
        <taxon>Embryophyta</taxon>
        <taxon>Tracheophyta</taxon>
        <taxon>Spermatophyta</taxon>
        <taxon>Magnoliopsida</taxon>
        <taxon>eudicotyledons</taxon>
        <taxon>Gunneridae</taxon>
        <taxon>Pentapetalae</taxon>
        <taxon>asterids</taxon>
        <taxon>campanulids</taxon>
        <taxon>Aquifoliales</taxon>
        <taxon>Aquifoliaceae</taxon>
        <taxon>Ilex</taxon>
    </lineage>
</organism>
<protein>
    <submittedName>
        <fullName evidence="1">Uncharacterized protein</fullName>
    </submittedName>
</protein>
<evidence type="ECO:0000313" key="2">
    <source>
        <dbReference type="Proteomes" id="UP001642360"/>
    </source>
</evidence>
<dbReference type="EMBL" id="CAUOFW020004103">
    <property type="protein sequence ID" value="CAK9163835.1"/>
    <property type="molecule type" value="Genomic_DNA"/>
</dbReference>
<evidence type="ECO:0000313" key="1">
    <source>
        <dbReference type="EMBL" id="CAK9163835.1"/>
    </source>
</evidence>
<sequence>MPLWADCFNLWVDPTSITHQGSSSARVRLMKQYPSLQKLTTDEQRLQGLVYAREVGSGKVITMATAGCGQRPLLNYRICSPRGKQL</sequence>
<keyword evidence="2" id="KW-1185">Reference proteome</keyword>
<dbReference type="Proteomes" id="UP001642360">
    <property type="component" value="Unassembled WGS sequence"/>
</dbReference>
<gene>
    <name evidence="1" type="ORF">ILEXP_LOCUS32906</name>
</gene>
<comment type="caution">
    <text evidence="1">The sequence shown here is derived from an EMBL/GenBank/DDBJ whole genome shotgun (WGS) entry which is preliminary data.</text>
</comment>